<dbReference type="GeneID" id="20087538"/>
<feature type="transmembrane region" description="Helical" evidence="3">
    <location>
        <begin position="20"/>
        <end position="39"/>
    </location>
</feature>
<evidence type="ECO:0000256" key="3">
    <source>
        <dbReference type="SAM" id="Phobius"/>
    </source>
</evidence>
<dbReference type="eggNOG" id="ENOG502RXE5">
    <property type="taxonomic scope" value="Eukaryota"/>
</dbReference>
<dbReference type="OrthoDB" id="78947at2759"/>
<keyword evidence="3" id="KW-0812">Transmembrane</keyword>
<dbReference type="Pfam" id="PF06110">
    <property type="entry name" value="TXD17-like_Trx"/>
    <property type="match status" value="2"/>
</dbReference>
<name>A0A024TRT1_9STRA</name>
<reference evidence="5" key="1">
    <citation type="submission" date="2013-12" db="EMBL/GenBank/DDBJ databases">
        <title>The Genome Sequence of Aphanomyces invadans NJM9701.</title>
        <authorList>
            <consortium name="The Broad Institute Genomics Platform"/>
            <person name="Russ C."/>
            <person name="Tyler B."/>
            <person name="van West P."/>
            <person name="Dieguez-Uribeondo J."/>
            <person name="Young S.K."/>
            <person name="Zeng Q."/>
            <person name="Gargeya S."/>
            <person name="Fitzgerald M."/>
            <person name="Abouelleil A."/>
            <person name="Alvarado L."/>
            <person name="Chapman S.B."/>
            <person name="Gainer-Dewar J."/>
            <person name="Goldberg J."/>
            <person name="Griggs A."/>
            <person name="Gujja S."/>
            <person name="Hansen M."/>
            <person name="Howarth C."/>
            <person name="Imamovic A."/>
            <person name="Ireland A."/>
            <person name="Larimer J."/>
            <person name="McCowan C."/>
            <person name="Murphy C."/>
            <person name="Pearson M."/>
            <person name="Poon T.W."/>
            <person name="Priest M."/>
            <person name="Roberts A."/>
            <person name="Saif S."/>
            <person name="Shea T."/>
            <person name="Sykes S."/>
            <person name="Wortman J."/>
            <person name="Nusbaum C."/>
            <person name="Birren B."/>
        </authorList>
    </citation>
    <scope>NUCLEOTIDE SEQUENCE [LARGE SCALE GENOMIC DNA]</scope>
    <source>
        <strain evidence="5">NJM9701</strain>
    </source>
</reference>
<proteinExistence type="inferred from homology"/>
<dbReference type="Gene3D" id="3.40.30.10">
    <property type="entry name" value="Glutaredoxin"/>
    <property type="match status" value="2"/>
</dbReference>
<dbReference type="EMBL" id="KI913977">
    <property type="protein sequence ID" value="ETV96326.1"/>
    <property type="molecule type" value="Genomic_DNA"/>
</dbReference>
<dbReference type="GO" id="GO:0047134">
    <property type="term" value="F:protein-disulfide reductase [NAD(P)H] activity"/>
    <property type="evidence" value="ECO:0007669"/>
    <property type="project" value="InterPro"/>
</dbReference>
<evidence type="ECO:0000259" key="4">
    <source>
        <dbReference type="Pfam" id="PF06110"/>
    </source>
</evidence>
<evidence type="ECO:0000256" key="2">
    <source>
        <dbReference type="SAM" id="MobiDB-lite"/>
    </source>
</evidence>
<comment type="similarity">
    <text evidence="1">Belongs to the thioredoxin family.</text>
</comment>
<dbReference type="PANTHER" id="PTHR12452">
    <property type="entry name" value="42-9-9 PROTEIN-RELATED"/>
    <property type="match status" value="1"/>
</dbReference>
<feature type="domain" description="Thioredoxin" evidence="4">
    <location>
        <begin position="309"/>
        <end position="396"/>
    </location>
</feature>
<dbReference type="InterPro" id="IPR045108">
    <property type="entry name" value="TXNDC17-like"/>
</dbReference>
<dbReference type="PANTHER" id="PTHR12452:SF0">
    <property type="entry name" value="THIOREDOXIN DOMAIN-CONTAINING PROTEIN 17"/>
    <property type="match status" value="1"/>
</dbReference>
<keyword evidence="3" id="KW-0472">Membrane</keyword>
<dbReference type="VEuPathDB" id="FungiDB:H310_10488"/>
<gene>
    <name evidence="5" type="ORF">H310_10488</name>
</gene>
<feature type="region of interest" description="Disordered" evidence="2">
    <location>
        <begin position="113"/>
        <end position="151"/>
    </location>
</feature>
<dbReference type="RefSeq" id="XP_008875118.1">
    <property type="nucleotide sequence ID" value="XM_008876896.1"/>
</dbReference>
<evidence type="ECO:0000256" key="1">
    <source>
        <dbReference type="ARBA" id="ARBA00008987"/>
    </source>
</evidence>
<dbReference type="GO" id="GO:0005829">
    <property type="term" value="C:cytosol"/>
    <property type="evidence" value="ECO:0007669"/>
    <property type="project" value="TreeGrafter"/>
</dbReference>
<dbReference type="AlphaFoldDB" id="A0A024TRT1"/>
<accession>A0A024TRT1</accession>
<feature type="domain" description="Thioredoxin" evidence="4">
    <location>
        <begin position="182"/>
        <end position="291"/>
    </location>
</feature>
<dbReference type="SUPFAM" id="SSF52833">
    <property type="entry name" value="Thioredoxin-like"/>
    <property type="match status" value="1"/>
</dbReference>
<protein>
    <recommendedName>
        <fullName evidence="4">Thioredoxin domain-containing protein</fullName>
    </recommendedName>
</protein>
<dbReference type="InterPro" id="IPR036249">
    <property type="entry name" value="Thioredoxin-like_sf"/>
</dbReference>
<dbReference type="InterPro" id="IPR010357">
    <property type="entry name" value="TXNDC17_dom"/>
</dbReference>
<sequence>MRHHQAPLGRRRPKCFGVRLSLVTLLSLCVLSVIVFYVWCLSRMEWNRDAAPGEHHVRSVSVAAATAAKQADSTSPPRRPANVDMASTSSHITATMAPRSTIDAPTIHHHTAKTASALDTSTRPLTTQAPTTAKSSSITSSPMASLQSSPTTTLNLSSAHATTLSDSDFVILTSFDATQTFLKTLDSPIFLLFTCGTSPDTGQVWSPTCAAASAAVVAAYQSISPPHRLAMVQVGTSQEDGDKSPFRTDFDIFLHDIPSLMRYERNNQGYANTSFVLEGKSVGNAALVEFALTEGRSTGVRKKAVDTIRDYASFRTMAKLFEDTAPTYLLFLSGSWPHNNRVWCASCRYREAVVEYAFQKYAAPNAKLIKVIVAQIPAEWNKHNPYKKLNVPHVPYMLVPHLDAFEMLFYQTYRGELDDVQMLQSMFERDAAFQPAASDVLGLN</sequence>
<organism evidence="5">
    <name type="scientific">Aphanomyces invadans</name>
    <dbReference type="NCBI Taxonomy" id="157072"/>
    <lineage>
        <taxon>Eukaryota</taxon>
        <taxon>Sar</taxon>
        <taxon>Stramenopiles</taxon>
        <taxon>Oomycota</taxon>
        <taxon>Saprolegniomycetes</taxon>
        <taxon>Saprolegniales</taxon>
        <taxon>Verrucalvaceae</taxon>
        <taxon>Aphanomyces</taxon>
    </lineage>
</organism>
<evidence type="ECO:0000313" key="5">
    <source>
        <dbReference type="EMBL" id="ETV96326.1"/>
    </source>
</evidence>
<keyword evidence="3" id="KW-1133">Transmembrane helix</keyword>